<evidence type="ECO:0000313" key="4">
    <source>
        <dbReference type="EMBL" id="HIX59743.1"/>
    </source>
</evidence>
<dbReference type="AlphaFoldDB" id="A0A9D1WIV6"/>
<dbReference type="PANTHER" id="PTHR44826:SF3">
    <property type="entry name" value="SPORE COAT PROTEIN SP85"/>
    <property type="match status" value="1"/>
</dbReference>
<gene>
    <name evidence="4" type="ORF">IAA45_08525</name>
</gene>
<dbReference type="PANTHER" id="PTHR44826">
    <property type="entry name" value="SPORE COAT PROTEIN SP85"/>
    <property type="match status" value="1"/>
</dbReference>
<dbReference type="EMBL" id="DXEX01000186">
    <property type="protein sequence ID" value="HIX59743.1"/>
    <property type="molecule type" value="Genomic_DNA"/>
</dbReference>
<evidence type="ECO:0000313" key="5">
    <source>
        <dbReference type="Proteomes" id="UP000886817"/>
    </source>
</evidence>
<accession>A0A9D1WIV6</accession>
<reference evidence="4" key="1">
    <citation type="journal article" date="2021" name="PeerJ">
        <title>Extensive microbial diversity within the chicken gut microbiome revealed by metagenomics and culture.</title>
        <authorList>
            <person name="Gilroy R."/>
            <person name="Ravi A."/>
            <person name="Getino M."/>
            <person name="Pursley I."/>
            <person name="Horton D.L."/>
            <person name="Alikhan N.F."/>
            <person name="Baker D."/>
            <person name="Gharbi K."/>
            <person name="Hall N."/>
            <person name="Watson M."/>
            <person name="Adriaenssens E.M."/>
            <person name="Foster-Nyarko E."/>
            <person name="Jarju S."/>
            <person name="Secka A."/>
            <person name="Antonio M."/>
            <person name="Oren A."/>
            <person name="Chaudhuri R.R."/>
            <person name="La Ragione R."/>
            <person name="Hildebrand F."/>
            <person name="Pallen M.J."/>
        </authorList>
    </citation>
    <scope>NUCLEOTIDE SEQUENCE</scope>
    <source>
        <strain evidence="4">ChiSjej1B19-8411</strain>
    </source>
</reference>
<feature type="region of interest" description="Disordered" evidence="3">
    <location>
        <begin position="1"/>
        <end position="29"/>
    </location>
</feature>
<dbReference type="InterPro" id="IPR051860">
    <property type="entry name" value="Plasmodium_CSP_Invasion"/>
</dbReference>
<dbReference type="Proteomes" id="UP000886817">
    <property type="component" value="Unassembled WGS sequence"/>
</dbReference>
<evidence type="ECO:0000256" key="3">
    <source>
        <dbReference type="SAM" id="MobiDB-lite"/>
    </source>
</evidence>
<protein>
    <submittedName>
        <fullName evidence="4">PT domain-containing protein</fullName>
    </submittedName>
</protein>
<sequence>MWKSGRKNSGNGGKNMQRRNHRKSLEKNCRISRKRRSGWMLWAVIEILLLAGMVPVQAAQVDLGGFEITVGEGSSRPTPTAGAGTGESTVRPTAKPTVKPTVRPTAKPTAKPTVRPTAKPTVKPTARPTAKPTVKPTARPTAKPTVKPTARPTAKPTVKPTVKPTSRPTVKPTARPTAKPTVESTDRPTAKSTVKPTSSPAEKSAASSTAKSAAESLDGSAAQTSEESSAGSSAASMQEESGETASTLTEKPGEEGEKNSVLESLKEENADAETENAGGTAGESADGAAGESADGAAGGSVDVEDTVESSAFIHSRELVQPEDFLPEIRVAGSKALFVLSFQINGEEVLWRWEGNLLVPESGRLTVGMNQVCLLLLEETGKLWAMEDWEFFVLRPAL</sequence>
<reference evidence="4" key="2">
    <citation type="submission" date="2021-04" db="EMBL/GenBank/DDBJ databases">
        <authorList>
            <person name="Gilroy R."/>
        </authorList>
    </citation>
    <scope>NUCLEOTIDE SEQUENCE</scope>
    <source>
        <strain evidence="4">ChiSjej1B19-8411</strain>
    </source>
</reference>
<feature type="compositionally biased region" description="Low complexity" evidence="3">
    <location>
        <begin position="196"/>
        <end position="239"/>
    </location>
</feature>
<feature type="compositionally biased region" description="Low complexity" evidence="3">
    <location>
        <begin position="282"/>
        <end position="301"/>
    </location>
</feature>
<organism evidence="4 5">
    <name type="scientific">Candidatus Blautia gallistercoris</name>
    <dbReference type="NCBI Taxonomy" id="2838490"/>
    <lineage>
        <taxon>Bacteria</taxon>
        <taxon>Bacillati</taxon>
        <taxon>Bacillota</taxon>
        <taxon>Clostridia</taxon>
        <taxon>Lachnospirales</taxon>
        <taxon>Lachnospiraceae</taxon>
        <taxon>Blautia</taxon>
    </lineage>
</organism>
<evidence type="ECO:0000256" key="2">
    <source>
        <dbReference type="ARBA" id="ARBA00022737"/>
    </source>
</evidence>
<name>A0A9D1WIV6_9FIRM</name>
<feature type="region of interest" description="Disordered" evidence="3">
    <location>
        <begin position="69"/>
        <end position="301"/>
    </location>
</feature>
<feature type="compositionally biased region" description="Basic and acidic residues" evidence="3">
    <location>
        <begin position="251"/>
        <end position="269"/>
    </location>
</feature>
<comment type="caution">
    <text evidence="4">The sequence shown here is derived from an EMBL/GenBank/DDBJ whole genome shotgun (WGS) entry which is preliminary data.</text>
</comment>
<keyword evidence="2" id="KW-0677">Repeat</keyword>
<dbReference type="Pfam" id="PF04886">
    <property type="entry name" value="PT"/>
    <property type="match status" value="2"/>
</dbReference>
<keyword evidence="1" id="KW-0732">Signal</keyword>
<dbReference type="InterPro" id="IPR006970">
    <property type="entry name" value="PT"/>
</dbReference>
<evidence type="ECO:0000256" key="1">
    <source>
        <dbReference type="ARBA" id="ARBA00022729"/>
    </source>
</evidence>
<proteinExistence type="predicted"/>